<comment type="caution">
    <text evidence="2">The sequence shown here is derived from an EMBL/GenBank/DDBJ whole genome shotgun (WGS) entry which is preliminary data.</text>
</comment>
<dbReference type="Proteomes" id="UP000286134">
    <property type="component" value="Unassembled WGS sequence"/>
</dbReference>
<proteinExistence type="predicted"/>
<gene>
    <name evidence="2" type="ORF">OnM2_101021</name>
</gene>
<organism evidence="2 3">
    <name type="scientific">Erysiphe neolycopersici</name>
    <dbReference type="NCBI Taxonomy" id="212602"/>
    <lineage>
        <taxon>Eukaryota</taxon>
        <taxon>Fungi</taxon>
        <taxon>Dikarya</taxon>
        <taxon>Ascomycota</taxon>
        <taxon>Pezizomycotina</taxon>
        <taxon>Leotiomycetes</taxon>
        <taxon>Erysiphales</taxon>
        <taxon>Erysiphaceae</taxon>
        <taxon>Erysiphe</taxon>
    </lineage>
</organism>
<feature type="domain" description="F-box" evidence="1">
    <location>
        <begin position="19"/>
        <end position="66"/>
    </location>
</feature>
<protein>
    <submittedName>
        <fullName evidence="2">Putative f-box domain protein</fullName>
    </submittedName>
</protein>
<evidence type="ECO:0000313" key="3">
    <source>
        <dbReference type="Proteomes" id="UP000286134"/>
    </source>
</evidence>
<dbReference type="PROSITE" id="PS50181">
    <property type="entry name" value="FBOX"/>
    <property type="match status" value="1"/>
</dbReference>
<keyword evidence="3" id="KW-1185">Reference proteome</keyword>
<evidence type="ECO:0000313" key="2">
    <source>
        <dbReference type="EMBL" id="RKF53850.1"/>
    </source>
</evidence>
<dbReference type="AlphaFoldDB" id="A0A420H8V1"/>
<dbReference type="Pfam" id="PF12937">
    <property type="entry name" value="F-box-like"/>
    <property type="match status" value="1"/>
</dbReference>
<dbReference type="OrthoDB" id="3596058at2759"/>
<dbReference type="EMBL" id="MCFK01010167">
    <property type="protein sequence ID" value="RKF53850.1"/>
    <property type="molecule type" value="Genomic_DNA"/>
</dbReference>
<dbReference type="InterPro" id="IPR036047">
    <property type="entry name" value="F-box-like_dom_sf"/>
</dbReference>
<dbReference type="SUPFAM" id="SSF81383">
    <property type="entry name" value="F-box domain"/>
    <property type="match status" value="1"/>
</dbReference>
<sequence length="508" mass="59642">MFIKQENLMENTESTKKCNNIFENVPTELRVKITDELYLEDLLQLRLVCQSWYRIFCSNDICIHALQKYFPLPIDYYYEKSSLDCTELEESKKKENWLQRFIINRIRREHGIASRSFYIGQNLWRGDFKFCYSNGRVVFHNRHGFTTEDLITGQQYGFVNPLYTVLLPNWQLSDSYLLAPYTIKFKKAYQISSYSSVALGRELVAWNLVSKEMHSISLSEKVESLSAYKDRVGIVTVSSADMEDLIELYIWYIGNAVTRLQRIEHKRDDSEEQIVKTDIFFSILDKDVIFFVYHTRLNSSSMTKKYSTRVTVQCFEAGAPTQIQHEVIYTSSRPEDYRSTMITNDGIICFEVWENPKLHISRDFHTHITYDMSRRQFNRMEFHLHPSIGRNLLDHKNLIWRDQIYNPSIKGISGEMKELHVITISKSLHDIWNGHLQSACGSSLSSMKSSILCRETREHCSCTENETMNDILIGWPRRVWGDDSFLILNIGESLKVWQFDDLGLEPAR</sequence>
<dbReference type="Gene3D" id="1.20.1280.50">
    <property type="match status" value="1"/>
</dbReference>
<evidence type="ECO:0000259" key="1">
    <source>
        <dbReference type="PROSITE" id="PS50181"/>
    </source>
</evidence>
<dbReference type="STRING" id="212602.A0A420H8V1"/>
<dbReference type="InterPro" id="IPR001810">
    <property type="entry name" value="F-box_dom"/>
</dbReference>
<name>A0A420H8V1_9PEZI</name>
<accession>A0A420H8V1</accession>
<reference evidence="2 3" key="1">
    <citation type="journal article" date="2018" name="BMC Genomics">
        <title>Comparative genome analyses reveal sequence features reflecting distinct modes of host-adaptation between dicot and monocot powdery mildew.</title>
        <authorList>
            <person name="Wu Y."/>
            <person name="Ma X."/>
            <person name="Pan Z."/>
            <person name="Kale S.D."/>
            <person name="Song Y."/>
            <person name="King H."/>
            <person name="Zhang Q."/>
            <person name="Presley C."/>
            <person name="Deng X."/>
            <person name="Wei C.I."/>
            <person name="Xiao S."/>
        </authorList>
    </citation>
    <scope>NUCLEOTIDE SEQUENCE [LARGE SCALE GENOMIC DNA]</scope>
    <source>
        <strain evidence="2">UMSG2</strain>
    </source>
</reference>